<accession>A0A1X6ZS60</accession>
<dbReference type="Proteomes" id="UP000193061">
    <property type="component" value="Unassembled WGS sequence"/>
</dbReference>
<dbReference type="EMBL" id="FWFX01000010">
    <property type="protein sequence ID" value="SLN59709.1"/>
    <property type="molecule type" value="Genomic_DNA"/>
</dbReference>
<dbReference type="AlphaFoldDB" id="A0A1X6ZS60"/>
<evidence type="ECO:0000313" key="1">
    <source>
        <dbReference type="EMBL" id="SLN59709.1"/>
    </source>
</evidence>
<protein>
    <recommendedName>
        <fullName evidence="3">Phage tail protein (Tail_P2_I)</fullName>
    </recommendedName>
</protein>
<dbReference type="InterPro" id="IPR006521">
    <property type="entry name" value="Tail_protein_I"/>
</dbReference>
<reference evidence="1 2" key="1">
    <citation type="submission" date="2017-03" db="EMBL/GenBank/DDBJ databases">
        <authorList>
            <person name="Afonso C.L."/>
            <person name="Miller P.J."/>
            <person name="Scott M.A."/>
            <person name="Spackman E."/>
            <person name="Goraichik I."/>
            <person name="Dimitrov K.M."/>
            <person name="Suarez D.L."/>
            <person name="Swayne D.E."/>
        </authorList>
    </citation>
    <scope>NUCLEOTIDE SEQUENCE [LARGE SCALE GENOMIC DNA]</scope>
    <source>
        <strain evidence="1 2">CECT 7450</strain>
    </source>
</reference>
<evidence type="ECO:0000313" key="2">
    <source>
        <dbReference type="Proteomes" id="UP000193061"/>
    </source>
</evidence>
<keyword evidence="2" id="KW-1185">Reference proteome</keyword>
<sequence>MTHLSTDRLFELLPAFLRLADAEAGRQQRPFGDARDIEDFGPLRTLASLIAREAQIADEGLEDHYANAFIETCAPWVIPYLGELLGVRGLADIPEGIDMRARVANALELRARKGTLSALEQAAADSSGWPVHAVEFWKLLAHAQTLRLPHLDMGLTINMRSRPELARLGTAFERTARNVEVRRIDTHGGRWNLGNIGLYLWRLRSVSITRHRLRPVTGRRDFRFHPLQYDAQLFTRPDPTTNLRHPSPILRSIMAEDPSAYVGDGRSIRIWVGNSELDPNTICAANLGSRATPGVPEPDWTRTGGIPGLTLVDPELGRLVVDPNLSGSVVVSCHFAQPLELGGGEHDRIASLPILNAPTNITPSTEIVAAVNGAGGRGDFTLSRSSHYRANGTISVPTGETLRIVARNGAFPTIRIGNAGLRFDLGDDASVELNGLRLNRRGISVTGTGAAFTLRDCTMVPGLALRTSGEPVSPGALSLNSLMVGAAVRIDRTITGPVEVAEDTDIRFGECILDAGDTNTIAFAPVAGSERVTASFDRCTILGRVQTSAFADGARVRPEGFGVATGADERLATSDTLFVGQTAPEVEATFRQIGCIRFSYVPPSALVPRLYRCMREPSPVFESTRYADPAYMALSPCTHPALLRGAENGDQVGAYNRAAWSVRADNIRRSIDDFLRFGHAAGAFSET</sequence>
<organism evidence="1 2">
    <name type="scientific">Roseovarius albus</name>
    <dbReference type="NCBI Taxonomy" id="1247867"/>
    <lineage>
        <taxon>Bacteria</taxon>
        <taxon>Pseudomonadati</taxon>
        <taxon>Pseudomonadota</taxon>
        <taxon>Alphaproteobacteria</taxon>
        <taxon>Rhodobacterales</taxon>
        <taxon>Roseobacteraceae</taxon>
        <taxon>Roseovarius</taxon>
    </lineage>
</organism>
<evidence type="ECO:0008006" key="3">
    <source>
        <dbReference type="Google" id="ProtNLM"/>
    </source>
</evidence>
<dbReference type="RefSeq" id="WP_085806724.1">
    <property type="nucleotide sequence ID" value="NZ_FWFX01000010.1"/>
</dbReference>
<dbReference type="OrthoDB" id="626916at2"/>
<gene>
    <name evidence="1" type="ORF">ROA7450_03093</name>
</gene>
<dbReference type="Pfam" id="PF09684">
    <property type="entry name" value="Tail_P2_I"/>
    <property type="match status" value="1"/>
</dbReference>
<proteinExistence type="predicted"/>
<name>A0A1X6ZS60_9RHOB</name>